<name>A0A3A1TUM6_9MICO</name>
<organism evidence="2 3">
    <name type="scientific">Amnibacterium setariae</name>
    <dbReference type="NCBI Taxonomy" id="2306585"/>
    <lineage>
        <taxon>Bacteria</taxon>
        <taxon>Bacillati</taxon>
        <taxon>Actinomycetota</taxon>
        <taxon>Actinomycetes</taxon>
        <taxon>Micrococcales</taxon>
        <taxon>Microbacteriaceae</taxon>
        <taxon>Amnibacterium</taxon>
    </lineage>
</organism>
<accession>A0A3A1TUM6</accession>
<dbReference type="InterPro" id="IPR039261">
    <property type="entry name" value="FNR_nucleotide-bd"/>
</dbReference>
<dbReference type="OrthoDB" id="5123323at2"/>
<dbReference type="InterPro" id="IPR007037">
    <property type="entry name" value="SIP_rossman_dom"/>
</dbReference>
<keyword evidence="3" id="KW-1185">Reference proteome</keyword>
<comment type="caution">
    <text evidence="2">The sequence shown here is derived from an EMBL/GenBank/DDBJ whole genome shotgun (WGS) entry which is preliminary data.</text>
</comment>
<feature type="domain" description="SIP-like Rossmann fold" evidence="1">
    <location>
        <begin position="11"/>
        <end position="122"/>
    </location>
</feature>
<dbReference type="EMBL" id="QXTG01000002">
    <property type="protein sequence ID" value="RIX27580.1"/>
    <property type="molecule type" value="Genomic_DNA"/>
</dbReference>
<gene>
    <name evidence="2" type="ORF">D1781_08380</name>
</gene>
<evidence type="ECO:0000259" key="1">
    <source>
        <dbReference type="Pfam" id="PF04954"/>
    </source>
</evidence>
<evidence type="ECO:0000313" key="2">
    <source>
        <dbReference type="EMBL" id="RIX27580.1"/>
    </source>
</evidence>
<reference evidence="3" key="1">
    <citation type="submission" date="2018-09" db="EMBL/GenBank/DDBJ databases">
        <authorList>
            <person name="Kim I."/>
        </authorList>
    </citation>
    <scope>NUCLEOTIDE SEQUENCE [LARGE SCALE GENOMIC DNA]</scope>
    <source>
        <strain evidence="3">DD4a</strain>
    </source>
</reference>
<sequence>MRAHRGRPGPTVLLAGDGADLRDLEALIATLPVDAYGQVYVEVGSADEVRPLATPRRVHVTWLVRGADAVAGTLLCSAVEAWTAEWMPDGHRDDRRIAWVGCAAAPRIAARYRRLQERSMSAAAMGLPVADVDGVE</sequence>
<dbReference type="AlphaFoldDB" id="A0A3A1TUM6"/>
<proteinExistence type="predicted"/>
<dbReference type="Pfam" id="PF04954">
    <property type="entry name" value="SIP"/>
    <property type="match status" value="1"/>
</dbReference>
<evidence type="ECO:0000313" key="3">
    <source>
        <dbReference type="Proteomes" id="UP000265742"/>
    </source>
</evidence>
<dbReference type="Proteomes" id="UP000265742">
    <property type="component" value="Unassembled WGS sequence"/>
</dbReference>
<dbReference type="Gene3D" id="3.40.50.80">
    <property type="entry name" value="Nucleotide-binding domain of ferredoxin-NADP reductase (FNR) module"/>
    <property type="match status" value="1"/>
</dbReference>
<protein>
    <recommendedName>
        <fullName evidence="1">SIP-like Rossmann fold domain-containing protein</fullName>
    </recommendedName>
</protein>
<dbReference type="RefSeq" id="WP_119481889.1">
    <property type="nucleotide sequence ID" value="NZ_QXTG01000002.1"/>
</dbReference>